<keyword evidence="1" id="KW-0472">Membrane</keyword>
<evidence type="ECO:0000313" key="2">
    <source>
        <dbReference type="EMBL" id="KAJ8892087.1"/>
    </source>
</evidence>
<keyword evidence="1" id="KW-0812">Transmembrane</keyword>
<comment type="caution">
    <text evidence="2">The sequence shown here is derived from an EMBL/GenBank/DDBJ whole genome shotgun (WGS) entry which is preliminary data.</text>
</comment>
<protein>
    <submittedName>
        <fullName evidence="2">Uncharacterized protein</fullName>
    </submittedName>
</protein>
<proteinExistence type="predicted"/>
<sequence>MTPPLQFANHDKRSKLRSHVLWCQGSFAVTVKSFAVAIILSFRKVCPEVGIASMQCSGVNANRDKVTLALLPLPRTEPSVTTEGAARMRVKNGSTLPLTYLGQLTFC</sequence>
<gene>
    <name evidence="2" type="ORF">PR048_004665</name>
</gene>
<feature type="transmembrane region" description="Helical" evidence="1">
    <location>
        <begin position="20"/>
        <end position="42"/>
    </location>
</feature>
<reference evidence="2 3" key="1">
    <citation type="submission" date="2023-02" db="EMBL/GenBank/DDBJ databases">
        <title>LHISI_Scaffold_Assembly.</title>
        <authorList>
            <person name="Stuart O.P."/>
            <person name="Cleave R."/>
            <person name="Magrath M.J.L."/>
            <person name="Mikheyev A.S."/>
        </authorList>
    </citation>
    <scope>NUCLEOTIDE SEQUENCE [LARGE SCALE GENOMIC DNA]</scope>
    <source>
        <strain evidence="2">Daus_M_001</strain>
        <tissue evidence="2">Leg muscle</tissue>
    </source>
</reference>
<keyword evidence="3" id="KW-1185">Reference proteome</keyword>
<keyword evidence="1" id="KW-1133">Transmembrane helix</keyword>
<name>A0ABQ9I6F0_9NEOP</name>
<dbReference type="Proteomes" id="UP001159363">
    <property type="component" value="Chromosome 2"/>
</dbReference>
<evidence type="ECO:0000256" key="1">
    <source>
        <dbReference type="SAM" id="Phobius"/>
    </source>
</evidence>
<organism evidence="2 3">
    <name type="scientific">Dryococelus australis</name>
    <dbReference type="NCBI Taxonomy" id="614101"/>
    <lineage>
        <taxon>Eukaryota</taxon>
        <taxon>Metazoa</taxon>
        <taxon>Ecdysozoa</taxon>
        <taxon>Arthropoda</taxon>
        <taxon>Hexapoda</taxon>
        <taxon>Insecta</taxon>
        <taxon>Pterygota</taxon>
        <taxon>Neoptera</taxon>
        <taxon>Polyneoptera</taxon>
        <taxon>Phasmatodea</taxon>
        <taxon>Verophasmatodea</taxon>
        <taxon>Anareolatae</taxon>
        <taxon>Phasmatidae</taxon>
        <taxon>Eurycanthinae</taxon>
        <taxon>Dryococelus</taxon>
    </lineage>
</organism>
<accession>A0ABQ9I6F0</accession>
<evidence type="ECO:0000313" key="3">
    <source>
        <dbReference type="Proteomes" id="UP001159363"/>
    </source>
</evidence>
<dbReference type="EMBL" id="JARBHB010000002">
    <property type="protein sequence ID" value="KAJ8892087.1"/>
    <property type="molecule type" value="Genomic_DNA"/>
</dbReference>